<protein>
    <submittedName>
        <fullName evidence="5">23S rRNA (Guanosine(2251)-2'-O)-methyltransferase RlmB</fullName>
    </submittedName>
</protein>
<evidence type="ECO:0000256" key="2">
    <source>
        <dbReference type="ARBA" id="ARBA00022679"/>
    </source>
</evidence>
<dbReference type="Pfam" id="PF08032">
    <property type="entry name" value="SpoU_sub_bind"/>
    <property type="match status" value="1"/>
</dbReference>
<dbReference type="InterPro" id="IPR004441">
    <property type="entry name" value="rRNA_MeTrfase_TrmH"/>
</dbReference>
<dbReference type="NCBIfam" id="TIGR00186">
    <property type="entry name" value="rRNA_methyl_3"/>
    <property type="match status" value="1"/>
</dbReference>
<dbReference type="Pfam" id="PF00588">
    <property type="entry name" value="SpoU_methylase"/>
    <property type="match status" value="1"/>
</dbReference>
<gene>
    <name evidence="5" type="ORF">CDV26_08415</name>
</gene>
<dbReference type="InterPro" id="IPR001537">
    <property type="entry name" value="SpoU_MeTrfase"/>
</dbReference>
<evidence type="ECO:0000259" key="3">
    <source>
        <dbReference type="Pfam" id="PF00588"/>
    </source>
</evidence>
<proteinExistence type="predicted"/>
<dbReference type="InterPro" id="IPR013123">
    <property type="entry name" value="SpoU_subst-bd"/>
</dbReference>
<dbReference type="EMBL" id="CP022132">
    <property type="protein sequence ID" value="ASG68411.1"/>
    <property type="molecule type" value="Genomic_DNA"/>
</dbReference>
<dbReference type="InterPro" id="IPR029028">
    <property type="entry name" value="Alpha/beta_knot_MTases"/>
</dbReference>
<keyword evidence="1" id="KW-0489">Methyltransferase</keyword>
<evidence type="ECO:0000256" key="1">
    <source>
        <dbReference type="ARBA" id="ARBA00022603"/>
    </source>
</evidence>
<sequence>MSSLIYGIHAVDSLVESNQAKEVIVFKKQNINPKIESIVASAEIKDINITFIDNFKELPSRIRKGANHQNIFAIEKNNFKTYSEKDIENLIPENKNAFILILDSVQDPHNFGACIRSAHSAGVDFIIVPKDNSAPINATVKKVACGAAEHTKIIVVTNLARTIEKLKGQGVWIVGLAGEADESLYDMNLSDSIAIVAGAEGSGMRQRTKASCDFLAKLPMSGEVSSLNVSVAAGIALYETVRQRISSN</sequence>
<dbReference type="PANTHER" id="PTHR46429:SF1">
    <property type="entry name" value="23S RRNA (GUANOSINE-2'-O-)-METHYLTRANSFERASE RLMB"/>
    <property type="match status" value="1"/>
</dbReference>
<accession>A0ABN5AX08</accession>
<dbReference type="PANTHER" id="PTHR46429">
    <property type="entry name" value="23S RRNA (GUANOSINE-2'-O-)-METHYLTRANSFERASE RLMB"/>
    <property type="match status" value="1"/>
</dbReference>
<dbReference type="Proteomes" id="UP000249910">
    <property type="component" value="Chromosome"/>
</dbReference>
<feature type="domain" description="tRNA/rRNA methyltransferase SpoU type" evidence="3">
    <location>
        <begin position="98"/>
        <end position="238"/>
    </location>
</feature>
<dbReference type="RefSeq" id="WP_088772899.1">
    <property type="nucleotide sequence ID" value="NZ_AP023082.1"/>
</dbReference>
<feature type="domain" description="RNA 2-O ribose methyltransferase substrate binding" evidence="4">
    <location>
        <begin position="4"/>
        <end position="74"/>
    </location>
</feature>
<evidence type="ECO:0000313" key="5">
    <source>
        <dbReference type="EMBL" id="ASG68411.1"/>
    </source>
</evidence>
<dbReference type="InterPro" id="IPR029026">
    <property type="entry name" value="tRNA_m1G_MTases_N"/>
</dbReference>
<dbReference type="Gene3D" id="3.30.1330.30">
    <property type="match status" value="1"/>
</dbReference>
<name>A0ABN5AX08_9GAMM</name>
<evidence type="ECO:0000313" key="6">
    <source>
        <dbReference type="Proteomes" id="UP000249910"/>
    </source>
</evidence>
<dbReference type="InterPro" id="IPR029064">
    <property type="entry name" value="Ribosomal_eL30-like_sf"/>
</dbReference>
<dbReference type="SUPFAM" id="SSF75217">
    <property type="entry name" value="alpha/beta knot"/>
    <property type="match status" value="1"/>
</dbReference>
<organism evidence="5 6">
    <name type="scientific">Francisella halioticida</name>
    <dbReference type="NCBI Taxonomy" id="549298"/>
    <lineage>
        <taxon>Bacteria</taxon>
        <taxon>Pseudomonadati</taxon>
        <taxon>Pseudomonadota</taxon>
        <taxon>Gammaproteobacteria</taxon>
        <taxon>Thiotrichales</taxon>
        <taxon>Francisellaceae</taxon>
        <taxon>Francisella</taxon>
    </lineage>
</organism>
<dbReference type="CDD" id="cd18103">
    <property type="entry name" value="SpoU-like_RlmB"/>
    <property type="match status" value="1"/>
</dbReference>
<keyword evidence="6" id="KW-1185">Reference proteome</keyword>
<dbReference type="Gene3D" id="3.40.1280.10">
    <property type="match status" value="1"/>
</dbReference>
<reference evidence="5 6" key="1">
    <citation type="submission" date="2017-06" db="EMBL/GenBank/DDBJ databases">
        <title>Complete genome of Francisella halioticida.</title>
        <authorList>
            <person name="Sjodin A."/>
        </authorList>
    </citation>
    <scope>NUCLEOTIDE SEQUENCE [LARGE SCALE GENOMIC DNA]</scope>
    <source>
        <strain evidence="5 6">DSM 23729</strain>
    </source>
</reference>
<keyword evidence="2" id="KW-0808">Transferase</keyword>
<dbReference type="SUPFAM" id="SSF55315">
    <property type="entry name" value="L30e-like"/>
    <property type="match status" value="1"/>
</dbReference>
<evidence type="ECO:0000259" key="4">
    <source>
        <dbReference type="Pfam" id="PF08032"/>
    </source>
</evidence>